<sequence length="184" mass="20618">MHSMIFRHGLFALLAVVLFVGPLAAEKHKKAPSFALEDLKGNEIVLDSVLSGGPVIIDFWATWCKSCDKALDMLQKLYTTYKDSGLNVLAITVDSPDKISRIKPLASSRKWEFPILMDPDKKVKTLYRVMVLPTLFVLNRDGEIVYHHVGYNPRERSKLEEVLLPLFRTASDSSEAESEASGNP</sequence>
<proteinExistence type="predicted"/>
<accession>A0A7C1BD93</accession>
<gene>
    <name evidence="2" type="ORF">ENG67_00555</name>
</gene>
<dbReference type="Gene3D" id="3.40.30.10">
    <property type="entry name" value="Glutaredoxin"/>
    <property type="match status" value="1"/>
</dbReference>
<dbReference type="InterPro" id="IPR000866">
    <property type="entry name" value="AhpC/TSA"/>
</dbReference>
<organism evidence="2">
    <name type="scientific">candidate division WOR-3 bacterium</name>
    <dbReference type="NCBI Taxonomy" id="2052148"/>
    <lineage>
        <taxon>Bacteria</taxon>
        <taxon>Bacteria division WOR-3</taxon>
    </lineage>
</organism>
<dbReference type="AlphaFoldDB" id="A0A7C1BD93"/>
<protein>
    <submittedName>
        <fullName evidence="2">TlpA family protein disulfide reductase</fullName>
    </submittedName>
</protein>
<dbReference type="InterPro" id="IPR050553">
    <property type="entry name" value="Thioredoxin_ResA/DsbE_sf"/>
</dbReference>
<dbReference type="PROSITE" id="PS51352">
    <property type="entry name" value="THIOREDOXIN_2"/>
    <property type="match status" value="1"/>
</dbReference>
<name>A0A7C1BD93_UNCW3</name>
<dbReference type="EMBL" id="DRBW01000021">
    <property type="protein sequence ID" value="HDM89683.1"/>
    <property type="molecule type" value="Genomic_DNA"/>
</dbReference>
<dbReference type="PANTHER" id="PTHR42852">
    <property type="entry name" value="THIOL:DISULFIDE INTERCHANGE PROTEIN DSBE"/>
    <property type="match status" value="1"/>
</dbReference>
<feature type="domain" description="Thioredoxin" evidence="1">
    <location>
        <begin position="25"/>
        <end position="172"/>
    </location>
</feature>
<dbReference type="CDD" id="cd02966">
    <property type="entry name" value="TlpA_like_family"/>
    <property type="match status" value="1"/>
</dbReference>
<dbReference type="SUPFAM" id="SSF52833">
    <property type="entry name" value="Thioredoxin-like"/>
    <property type="match status" value="1"/>
</dbReference>
<dbReference type="GO" id="GO:0016209">
    <property type="term" value="F:antioxidant activity"/>
    <property type="evidence" value="ECO:0007669"/>
    <property type="project" value="InterPro"/>
</dbReference>
<evidence type="ECO:0000259" key="1">
    <source>
        <dbReference type="PROSITE" id="PS51352"/>
    </source>
</evidence>
<dbReference type="InterPro" id="IPR013766">
    <property type="entry name" value="Thioredoxin_domain"/>
</dbReference>
<comment type="caution">
    <text evidence="2">The sequence shown here is derived from an EMBL/GenBank/DDBJ whole genome shotgun (WGS) entry which is preliminary data.</text>
</comment>
<dbReference type="Pfam" id="PF00578">
    <property type="entry name" value="AhpC-TSA"/>
    <property type="match status" value="1"/>
</dbReference>
<dbReference type="GO" id="GO:0016491">
    <property type="term" value="F:oxidoreductase activity"/>
    <property type="evidence" value="ECO:0007669"/>
    <property type="project" value="InterPro"/>
</dbReference>
<dbReference type="InterPro" id="IPR036249">
    <property type="entry name" value="Thioredoxin-like_sf"/>
</dbReference>
<dbReference type="PANTHER" id="PTHR42852:SF13">
    <property type="entry name" value="PROTEIN DIPZ"/>
    <property type="match status" value="1"/>
</dbReference>
<reference evidence="2" key="1">
    <citation type="journal article" date="2020" name="mSystems">
        <title>Genome- and Community-Level Interaction Insights into Carbon Utilization and Element Cycling Functions of Hydrothermarchaeota in Hydrothermal Sediment.</title>
        <authorList>
            <person name="Zhou Z."/>
            <person name="Liu Y."/>
            <person name="Xu W."/>
            <person name="Pan J."/>
            <person name="Luo Z.H."/>
            <person name="Li M."/>
        </authorList>
    </citation>
    <scope>NUCLEOTIDE SEQUENCE [LARGE SCALE GENOMIC DNA]</scope>
    <source>
        <strain evidence="2">HyVt-237</strain>
    </source>
</reference>
<evidence type="ECO:0000313" key="2">
    <source>
        <dbReference type="EMBL" id="HDM89683.1"/>
    </source>
</evidence>
<dbReference type="Proteomes" id="UP000885931">
    <property type="component" value="Unassembled WGS sequence"/>
</dbReference>